<keyword evidence="1" id="KW-1133">Transmembrane helix</keyword>
<name>M4CQC2_BRACM</name>
<dbReference type="Gramene" id="Bra006411.1">
    <property type="protein sequence ID" value="Bra006411.1-P"/>
    <property type="gene ID" value="Bra006411"/>
</dbReference>
<dbReference type="AlphaFoldDB" id="M4CQC2"/>
<organism evidence="2 3">
    <name type="scientific">Brassica campestris</name>
    <name type="common">Field mustard</name>
    <dbReference type="NCBI Taxonomy" id="3711"/>
    <lineage>
        <taxon>Eukaryota</taxon>
        <taxon>Viridiplantae</taxon>
        <taxon>Streptophyta</taxon>
        <taxon>Embryophyta</taxon>
        <taxon>Tracheophyta</taxon>
        <taxon>Spermatophyta</taxon>
        <taxon>Magnoliopsida</taxon>
        <taxon>eudicotyledons</taxon>
        <taxon>Gunneridae</taxon>
        <taxon>Pentapetalae</taxon>
        <taxon>rosids</taxon>
        <taxon>malvids</taxon>
        <taxon>Brassicales</taxon>
        <taxon>Brassicaceae</taxon>
        <taxon>Brassiceae</taxon>
        <taxon>Brassica</taxon>
    </lineage>
</organism>
<dbReference type="InParanoid" id="M4CQC2"/>
<proteinExistence type="predicted"/>
<evidence type="ECO:0000256" key="1">
    <source>
        <dbReference type="SAM" id="Phobius"/>
    </source>
</evidence>
<dbReference type="EnsemblPlants" id="Bra006411.1">
    <property type="protein sequence ID" value="Bra006411.1-P"/>
    <property type="gene ID" value="Bra006411"/>
</dbReference>
<keyword evidence="3" id="KW-1185">Reference proteome</keyword>
<dbReference type="Proteomes" id="UP000011750">
    <property type="component" value="Chromosome A03"/>
</dbReference>
<dbReference type="HOGENOM" id="CLU_1284907_0_0_1"/>
<sequence length="215" mass="24024">MSLEKPLRFTQQLKGEPVPQELLDRLCELIAVLAGGAATKYEALKEDVIGELSTIRRTFNTMANTGKSYNGNSTYRKVLCIVDSIVVVIFFYLGLALAFHRKLESYESEPNVVLATSIISKTVGDWEKGFMQNLGLQETISISKQERCTEPDASTEIDGSNNILELARAAIPRTTNTVTKEETTVLRRSFATKREEDDGERVEIQPNDDFRASLL</sequence>
<keyword evidence="1" id="KW-0812">Transmembrane</keyword>
<reference evidence="2 3" key="2">
    <citation type="journal article" date="2018" name="Hortic Res">
        <title>Improved Brassica rapa reference genome by single-molecule sequencing and chromosome conformation capture technologies.</title>
        <authorList>
            <person name="Zhang L."/>
            <person name="Cai X."/>
            <person name="Wu J."/>
            <person name="Liu M."/>
            <person name="Grob S."/>
            <person name="Cheng F."/>
            <person name="Liang J."/>
            <person name="Cai C."/>
            <person name="Liu Z."/>
            <person name="Liu B."/>
            <person name="Wang F."/>
            <person name="Li S."/>
            <person name="Liu F."/>
            <person name="Li X."/>
            <person name="Cheng L."/>
            <person name="Yang W."/>
            <person name="Li M.H."/>
            <person name="Grossniklaus U."/>
            <person name="Zheng H."/>
            <person name="Wang X."/>
        </authorList>
    </citation>
    <scope>NUCLEOTIDE SEQUENCE [LARGE SCALE GENOMIC DNA]</scope>
    <source>
        <strain evidence="2 3">cv. Chiifu-401-42</strain>
    </source>
</reference>
<reference evidence="2" key="3">
    <citation type="submission" date="2023-03" db="UniProtKB">
        <authorList>
            <consortium name="EnsemblPlants"/>
        </authorList>
    </citation>
    <scope>IDENTIFICATION</scope>
    <source>
        <strain evidence="2">cv. Chiifu-401-42</strain>
    </source>
</reference>
<protein>
    <submittedName>
        <fullName evidence="2">Uncharacterized protein</fullName>
    </submittedName>
</protein>
<evidence type="ECO:0000313" key="3">
    <source>
        <dbReference type="Proteomes" id="UP000011750"/>
    </source>
</evidence>
<reference evidence="2 3" key="1">
    <citation type="journal article" date="2011" name="Nat. Genet.">
        <title>The genome of the mesopolyploid crop species Brassica rapa.</title>
        <authorList>
            <consortium name="Brassica rapa Genome Sequencing Project Consortium"/>
            <person name="Wang X."/>
            <person name="Wang H."/>
            <person name="Wang J."/>
            <person name="Sun R."/>
            <person name="Wu J."/>
            <person name="Liu S."/>
            <person name="Bai Y."/>
            <person name="Mun J.H."/>
            <person name="Bancroft I."/>
            <person name="Cheng F."/>
            <person name="Huang S."/>
            <person name="Li X."/>
            <person name="Hua W."/>
            <person name="Wang J."/>
            <person name="Wang X."/>
            <person name="Freeling M."/>
            <person name="Pires J.C."/>
            <person name="Paterson A.H."/>
            <person name="Chalhoub B."/>
            <person name="Wang B."/>
            <person name="Hayward A."/>
            <person name="Sharpe A.G."/>
            <person name="Park B.S."/>
            <person name="Weisshaar B."/>
            <person name="Liu B."/>
            <person name="Li B."/>
            <person name="Liu B."/>
            <person name="Tong C."/>
            <person name="Song C."/>
            <person name="Duran C."/>
            <person name="Peng C."/>
            <person name="Geng C."/>
            <person name="Koh C."/>
            <person name="Lin C."/>
            <person name="Edwards D."/>
            <person name="Mu D."/>
            <person name="Shen D."/>
            <person name="Soumpourou E."/>
            <person name="Li F."/>
            <person name="Fraser F."/>
            <person name="Conant G."/>
            <person name="Lassalle G."/>
            <person name="King G.J."/>
            <person name="Bonnema G."/>
            <person name="Tang H."/>
            <person name="Wang H."/>
            <person name="Belcram H."/>
            <person name="Zhou H."/>
            <person name="Hirakawa H."/>
            <person name="Abe H."/>
            <person name="Guo H."/>
            <person name="Wang H."/>
            <person name="Jin H."/>
            <person name="Parkin I.A."/>
            <person name="Batley J."/>
            <person name="Kim J.S."/>
            <person name="Just J."/>
            <person name="Li J."/>
            <person name="Xu J."/>
            <person name="Deng J."/>
            <person name="Kim J.A."/>
            <person name="Li J."/>
            <person name="Yu J."/>
            <person name="Meng J."/>
            <person name="Wang J."/>
            <person name="Min J."/>
            <person name="Poulain J."/>
            <person name="Wang J."/>
            <person name="Hatakeyama K."/>
            <person name="Wu K."/>
            <person name="Wang L."/>
            <person name="Fang L."/>
            <person name="Trick M."/>
            <person name="Links M.G."/>
            <person name="Zhao M."/>
            <person name="Jin M."/>
            <person name="Ramchiary N."/>
            <person name="Drou N."/>
            <person name="Berkman P.J."/>
            <person name="Cai Q."/>
            <person name="Huang Q."/>
            <person name="Li R."/>
            <person name="Tabata S."/>
            <person name="Cheng S."/>
            <person name="Zhang S."/>
            <person name="Zhang S."/>
            <person name="Huang S."/>
            <person name="Sato S."/>
            <person name="Sun S."/>
            <person name="Kwon S.J."/>
            <person name="Choi S.R."/>
            <person name="Lee T.H."/>
            <person name="Fan W."/>
            <person name="Zhao X."/>
            <person name="Tan X."/>
            <person name="Xu X."/>
            <person name="Wang Y."/>
            <person name="Qiu Y."/>
            <person name="Yin Y."/>
            <person name="Li Y."/>
            <person name="Du Y."/>
            <person name="Liao Y."/>
            <person name="Lim Y."/>
            <person name="Narusaka Y."/>
            <person name="Wang Y."/>
            <person name="Wang Z."/>
            <person name="Li Z."/>
            <person name="Wang Z."/>
            <person name="Xiong Z."/>
            <person name="Zhang Z."/>
        </authorList>
    </citation>
    <scope>NUCLEOTIDE SEQUENCE [LARGE SCALE GENOMIC DNA]</scope>
    <source>
        <strain evidence="2 3">cv. Chiifu-401-42</strain>
    </source>
</reference>
<feature type="transmembrane region" description="Helical" evidence="1">
    <location>
        <begin position="78"/>
        <end position="99"/>
    </location>
</feature>
<evidence type="ECO:0000313" key="2">
    <source>
        <dbReference type="EnsemblPlants" id="Bra006411.1-P"/>
    </source>
</evidence>
<accession>M4CQC2</accession>
<keyword evidence="1" id="KW-0472">Membrane</keyword>